<dbReference type="RefSeq" id="WP_084286663.1">
    <property type="nucleotide sequence ID" value="NZ_FWYB01000001.1"/>
</dbReference>
<dbReference type="GO" id="GO:0016746">
    <property type="term" value="F:acyltransferase activity"/>
    <property type="evidence" value="ECO:0007669"/>
    <property type="project" value="UniProtKB-KW"/>
</dbReference>
<dbReference type="Proteomes" id="UP000192678">
    <property type="component" value="Unassembled WGS sequence"/>
</dbReference>
<evidence type="ECO:0000313" key="4">
    <source>
        <dbReference type="Proteomes" id="UP000192678"/>
    </source>
</evidence>
<feature type="transmembrane region" description="Helical" evidence="1">
    <location>
        <begin position="120"/>
        <end position="139"/>
    </location>
</feature>
<reference evidence="3 4" key="1">
    <citation type="submission" date="2017-04" db="EMBL/GenBank/DDBJ databases">
        <authorList>
            <person name="Afonso C.L."/>
            <person name="Miller P.J."/>
            <person name="Scott M.A."/>
            <person name="Spackman E."/>
            <person name="Goraichik I."/>
            <person name="Dimitrov K.M."/>
            <person name="Suarez D.L."/>
            <person name="Swayne D.E."/>
        </authorList>
    </citation>
    <scope>NUCLEOTIDE SEQUENCE [LARGE SCALE GENOMIC DNA]</scope>
    <source>
        <strain evidence="3 4">DSM 19625</strain>
    </source>
</reference>
<feature type="transmembrane region" description="Helical" evidence="1">
    <location>
        <begin position="231"/>
        <end position="254"/>
    </location>
</feature>
<evidence type="ECO:0000259" key="2">
    <source>
        <dbReference type="Pfam" id="PF07786"/>
    </source>
</evidence>
<dbReference type="PANTHER" id="PTHR31061:SF24">
    <property type="entry name" value="LD22376P"/>
    <property type="match status" value="1"/>
</dbReference>
<keyword evidence="4" id="KW-1185">Reference proteome</keyword>
<dbReference type="Pfam" id="PF07786">
    <property type="entry name" value="HGSNAT_cat"/>
    <property type="match status" value="1"/>
</dbReference>
<dbReference type="PANTHER" id="PTHR31061">
    <property type="entry name" value="LD22376P"/>
    <property type="match status" value="1"/>
</dbReference>
<dbReference type="AlphaFoldDB" id="A0A1W1ZTL3"/>
<feature type="transmembrane region" description="Helical" evidence="1">
    <location>
        <begin position="146"/>
        <end position="165"/>
    </location>
</feature>
<feature type="transmembrane region" description="Helical" evidence="1">
    <location>
        <begin position="202"/>
        <end position="219"/>
    </location>
</feature>
<dbReference type="InterPro" id="IPR012429">
    <property type="entry name" value="HGSNAT_cat"/>
</dbReference>
<protein>
    <submittedName>
        <fullName evidence="3">Predicted acyltransferase</fullName>
    </submittedName>
</protein>
<keyword evidence="1" id="KW-1133">Transmembrane helix</keyword>
<feature type="domain" description="Heparan-alpha-glucosaminide N-acetyltransferase catalytic" evidence="2">
    <location>
        <begin position="7"/>
        <end position="233"/>
    </location>
</feature>
<feature type="transmembrane region" description="Helical" evidence="1">
    <location>
        <begin position="79"/>
        <end position="100"/>
    </location>
</feature>
<dbReference type="STRING" id="475255.SAMN04488101_10149"/>
<gene>
    <name evidence="3" type="ORF">SAMN04488101_10149</name>
</gene>
<organism evidence="3 4">
    <name type="scientific">Pedobacter nyackensis</name>
    <dbReference type="NCBI Taxonomy" id="475255"/>
    <lineage>
        <taxon>Bacteria</taxon>
        <taxon>Pseudomonadati</taxon>
        <taxon>Bacteroidota</taxon>
        <taxon>Sphingobacteriia</taxon>
        <taxon>Sphingobacteriales</taxon>
        <taxon>Sphingobacteriaceae</taxon>
        <taxon>Pedobacter</taxon>
    </lineage>
</organism>
<keyword evidence="3" id="KW-0012">Acyltransferase</keyword>
<name>A0A1W1ZTL3_9SPHI</name>
<feature type="transmembrane region" description="Helical" evidence="1">
    <location>
        <begin position="51"/>
        <end position="67"/>
    </location>
</feature>
<feature type="transmembrane region" description="Helical" evidence="1">
    <location>
        <begin position="12"/>
        <end position="31"/>
    </location>
</feature>
<feature type="transmembrane region" description="Helical" evidence="1">
    <location>
        <begin position="260"/>
        <end position="283"/>
    </location>
</feature>
<keyword evidence="1" id="KW-0812">Transmembrane</keyword>
<accession>A0A1W1ZTL3</accession>
<keyword evidence="1" id="KW-0472">Membrane</keyword>
<dbReference type="OrthoDB" id="9788724at2"/>
<evidence type="ECO:0000256" key="1">
    <source>
        <dbReference type="SAM" id="Phobius"/>
    </source>
</evidence>
<proteinExistence type="predicted"/>
<keyword evidence="3" id="KW-0808">Transferase</keyword>
<feature type="transmembrane region" description="Helical" evidence="1">
    <location>
        <begin position="295"/>
        <end position="317"/>
    </location>
</feature>
<feature type="transmembrane region" description="Helical" evidence="1">
    <location>
        <begin position="337"/>
        <end position="366"/>
    </location>
</feature>
<sequence>MNETKTRFTALDVFRGMTICFMIIVISPGSGALPYWPLDHASWHGFTPTDLVFPSFLFAVGNALSFSEKKFAGLSSGRVLCHVFKRSFIIFLLGYLMSWFPFYRLDAHNDIIPFPISETRYFGVLQRIAMCYLLTALAVRYIGQRFLVYLGVGILLLYWGALLMFGTDDPFSIQGNAITKLDILLFGSAHLYYDHGVFDPEGLLSTLPAVVNTLAGYMVGKYLREKGMSRVAIRPLFLIGLAGIVLALLWNTVFPINKKIWTSSFSLLTIGIDLILLPILVLLTEKKESEGKDWVSFFTVFGKNPLVIYMFAEMLLITLRKIPLGSINLYEQINNAVFQAILPGSAGSLLFALTNMLFCWCVGWLLNKNKIYIKV</sequence>
<evidence type="ECO:0000313" key="3">
    <source>
        <dbReference type="EMBL" id="SMC51825.1"/>
    </source>
</evidence>
<dbReference type="EMBL" id="FWYB01000001">
    <property type="protein sequence ID" value="SMC51825.1"/>
    <property type="molecule type" value="Genomic_DNA"/>
</dbReference>